<evidence type="ECO:0000313" key="2">
    <source>
        <dbReference type="EMBL" id="PUU83409.1"/>
    </source>
</evidence>
<name>A0A2T7A6Q3_TUBBO</name>
<evidence type="ECO:0000256" key="1">
    <source>
        <dbReference type="SAM" id="MobiDB-lite"/>
    </source>
</evidence>
<evidence type="ECO:0000313" key="3">
    <source>
        <dbReference type="Proteomes" id="UP000244722"/>
    </source>
</evidence>
<dbReference type="EMBL" id="NESQ01000012">
    <property type="protein sequence ID" value="PUU83409.1"/>
    <property type="molecule type" value="Genomic_DNA"/>
</dbReference>
<accession>A0A2T7A6Q3</accession>
<comment type="caution">
    <text evidence="2">The sequence shown here is derived from an EMBL/GenBank/DDBJ whole genome shotgun (WGS) entry which is preliminary data.</text>
</comment>
<dbReference type="Proteomes" id="UP000244722">
    <property type="component" value="Unassembled WGS sequence"/>
</dbReference>
<protein>
    <submittedName>
        <fullName evidence="2">Uncharacterized protein</fullName>
    </submittedName>
</protein>
<reference evidence="2 3" key="1">
    <citation type="submission" date="2017-04" db="EMBL/GenBank/DDBJ databases">
        <title>Draft genome sequence of Tuber borchii Vittad., a whitish edible truffle.</title>
        <authorList>
            <consortium name="DOE Joint Genome Institute"/>
            <person name="Murat C."/>
            <person name="Kuo A."/>
            <person name="Barry K.W."/>
            <person name="Clum A."/>
            <person name="Dockter R.B."/>
            <person name="Fauchery L."/>
            <person name="Iotti M."/>
            <person name="Kohler A."/>
            <person name="Labutti K."/>
            <person name="Lindquist E.A."/>
            <person name="Lipzen A."/>
            <person name="Ohm R.A."/>
            <person name="Wang M."/>
            <person name="Grigoriev I.V."/>
            <person name="Zambonelli A."/>
            <person name="Martin F.M."/>
        </authorList>
    </citation>
    <scope>NUCLEOTIDE SEQUENCE [LARGE SCALE GENOMIC DNA]</scope>
    <source>
        <strain evidence="2 3">Tbo3840</strain>
    </source>
</reference>
<feature type="compositionally biased region" description="Polar residues" evidence="1">
    <location>
        <begin position="262"/>
        <end position="274"/>
    </location>
</feature>
<keyword evidence="3" id="KW-1185">Reference proteome</keyword>
<proteinExistence type="predicted"/>
<sequence length="523" mass="58538">MVFLPIFSTLPEYGYDTLLSMLTSRQVMHTVLAGTVLAVPVPCLVGIVRDDPSYLRSLPIAPATMFCNWATVASTPVRGQDGSLFSGPAIKPPVPFAGPKIFPRYSPSQTSNSSFTVPSQERSFYTFFGKIKKATEVTPEHLNALGVSVEYDVPVEKLLPGDGASFVPADDDRIFSERKRELLIPNDDALEALARRRKDIKLGHMYRFYQGVDLVKTYYPTEPPSDPLTPMSSGDEAGKSGKRKAEEVVEGGMEKRGKPEESSITTAATPSESPNTDEQEDVGGKFGMPEKFREELVKNFIEPICWGYGVRIYQSPPRALPRVALQKSRFLVHMTNYVCLTPALPAEARSGLVEGPVMGVQVRHEFEFSKKKSDDSMDVDGEEEVEDLVGITREVAAALSLAQDRRKGPREGRPEGKTEKKVRFRAIGKDGKWRDDIFLLTSLHHHVSITRISVTQPYLRFLETGQMPDPSHEYFQTEEGSDWDKLKVQKTRYWNLLDPEERTEAGRSFSGVLAWLSRNEPKR</sequence>
<dbReference type="OrthoDB" id="5407653at2759"/>
<dbReference type="AlphaFoldDB" id="A0A2T7A6Q3"/>
<organism evidence="2 3">
    <name type="scientific">Tuber borchii</name>
    <name type="common">White truffle</name>
    <dbReference type="NCBI Taxonomy" id="42251"/>
    <lineage>
        <taxon>Eukaryota</taxon>
        <taxon>Fungi</taxon>
        <taxon>Dikarya</taxon>
        <taxon>Ascomycota</taxon>
        <taxon>Pezizomycotina</taxon>
        <taxon>Pezizomycetes</taxon>
        <taxon>Pezizales</taxon>
        <taxon>Tuberaceae</taxon>
        <taxon>Tuber</taxon>
    </lineage>
</organism>
<dbReference type="STRING" id="42251.A0A2T7A6Q3"/>
<gene>
    <name evidence="2" type="ORF">B9Z19DRAFT_1112390</name>
</gene>
<feature type="region of interest" description="Disordered" evidence="1">
    <location>
        <begin position="220"/>
        <end position="283"/>
    </location>
</feature>
<feature type="compositionally biased region" description="Basic and acidic residues" evidence="1">
    <location>
        <begin position="236"/>
        <end position="261"/>
    </location>
</feature>